<reference evidence="3 4" key="1">
    <citation type="submission" date="2018-11" db="EMBL/GenBank/DDBJ databases">
        <title>Genomic Encyclopedia of Type Strains, Phase IV (KMG-IV): sequencing the most valuable type-strain genomes for metagenomic binning, comparative biology and taxonomic classification.</title>
        <authorList>
            <person name="Goeker M."/>
        </authorList>
    </citation>
    <scope>NUCLEOTIDE SEQUENCE [LARGE SCALE GENOMIC DNA]</scope>
    <source>
        <strain evidence="3 4">DSM 21945</strain>
    </source>
</reference>
<dbReference type="RefSeq" id="WP_123420277.1">
    <property type="nucleotide sequence ID" value="NZ_RJUL01000001.1"/>
</dbReference>
<accession>A0A3N1PFX6</accession>
<dbReference type="SMART" id="SM00248">
    <property type="entry name" value="ANK"/>
    <property type="match status" value="3"/>
</dbReference>
<keyword evidence="4" id="KW-1185">Reference proteome</keyword>
<dbReference type="PROSITE" id="PS50297">
    <property type="entry name" value="ANK_REP_REGION"/>
    <property type="match status" value="1"/>
</dbReference>
<dbReference type="Pfam" id="PF00023">
    <property type="entry name" value="Ank"/>
    <property type="match status" value="1"/>
</dbReference>
<dbReference type="Gene3D" id="1.25.40.20">
    <property type="entry name" value="Ankyrin repeat-containing domain"/>
    <property type="match status" value="1"/>
</dbReference>
<feature type="signal peptide" evidence="2">
    <location>
        <begin position="1"/>
        <end position="17"/>
    </location>
</feature>
<comment type="caution">
    <text evidence="3">The sequence shown here is derived from an EMBL/GenBank/DDBJ whole genome shotgun (WGS) entry which is preliminary data.</text>
</comment>
<proteinExistence type="predicted"/>
<feature type="repeat" description="ANK" evidence="1">
    <location>
        <begin position="381"/>
        <end position="413"/>
    </location>
</feature>
<protein>
    <submittedName>
        <fullName evidence="3">Uncharacterized protein</fullName>
    </submittedName>
</protein>
<organism evidence="3 4">
    <name type="scientific">Gallaecimonas pentaromativorans</name>
    <dbReference type="NCBI Taxonomy" id="584787"/>
    <lineage>
        <taxon>Bacteria</taxon>
        <taxon>Pseudomonadati</taxon>
        <taxon>Pseudomonadota</taxon>
        <taxon>Gammaproteobacteria</taxon>
        <taxon>Enterobacterales</taxon>
        <taxon>Gallaecimonadaceae</taxon>
        <taxon>Gallaecimonas</taxon>
    </lineage>
</organism>
<keyword evidence="2" id="KW-0732">Signal</keyword>
<gene>
    <name evidence="3" type="ORF">EDC28_10148</name>
</gene>
<dbReference type="EMBL" id="RJUL01000001">
    <property type="protein sequence ID" value="ROQ30362.1"/>
    <property type="molecule type" value="Genomic_DNA"/>
</dbReference>
<evidence type="ECO:0000313" key="3">
    <source>
        <dbReference type="EMBL" id="ROQ30362.1"/>
    </source>
</evidence>
<dbReference type="Proteomes" id="UP000268033">
    <property type="component" value="Unassembled WGS sequence"/>
</dbReference>
<keyword evidence="1" id="KW-0040">ANK repeat</keyword>
<dbReference type="PANTHER" id="PTHR24118:SF99">
    <property type="entry name" value="POTE ANKYRIN DOMAIN FAMILY MEMBER 3C-RELATED"/>
    <property type="match status" value="1"/>
</dbReference>
<evidence type="ECO:0000256" key="2">
    <source>
        <dbReference type="SAM" id="SignalP"/>
    </source>
</evidence>
<dbReference type="PROSITE" id="PS50088">
    <property type="entry name" value="ANK_REPEAT"/>
    <property type="match status" value="2"/>
</dbReference>
<dbReference type="Pfam" id="PF12796">
    <property type="entry name" value="Ank_2"/>
    <property type="match status" value="1"/>
</dbReference>
<evidence type="ECO:0000313" key="4">
    <source>
        <dbReference type="Proteomes" id="UP000268033"/>
    </source>
</evidence>
<feature type="repeat" description="ANK" evidence="1">
    <location>
        <begin position="431"/>
        <end position="463"/>
    </location>
</feature>
<dbReference type="SUPFAM" id="SSF48403">
    <property type="entry name" value="Ankyrin repeat"/>
    <property type="match status" value="1"/>
</dbReference>
<dbReference type="InterPro" id="IPR036770">
    <property type="entry name" value="Ankyrin_rpt-contain_sf"/>
</dbReference>
<dbReference type="AlphaFoldDB" id="A0A3N1PFX6"/>
<dbReference type="STRING" id="584787.GCA_001247655_02192"/>
<dbReference type="PANTHER" id="PTHR24118">
    <property type="entry name" value="POTE ANKYRIN DOMAIN"/>
    <property type="match status" value="1"/>
</dbReference>
<evidence type="ECO:0000256" key="1">
    <source>
        <dbReference type="PROSITE-ProRule" id="PRU00023"/>
    </source>
</evidence>
<feature type="chain" id="PRO_5017982766" evidence="2">
    <location>
        <begin position="18"/>
        <end position="489"/>
    </location>
</feature>
<name>A0A3N1PFX6_9GAMM</name>
<sequence>MKPLALLLPLLCLPALADTDFTGSGTLAGAAITMTLHITDNGEVSGHYAYQKYQRPIALSGTVQGKNLALQTGPALAERFSGTLFGATNQITQIAGLWQGKSNAFDFVVSNQPDPYRDHQISCQEMAELPALVFGNNADLGSGSGSPNKVDYQCPQSLAQLDFLKSLLALADTIRDPNPLPQGCTGTMRFAIWRYHAFELAQLGYYPQKTFKGQDDNHYFKTWSYQSLYNRALYQQYQALAAKALPKLSSWYQTTASVDAATAKAYADNALNAIASWAYGAHPRRLQTEQPVPHTEEALAGNSQPFLNALAGANPSQKLASLRQLLVAAPDSPLISALLDTMAQIKEPPRSESPLSLAVTHPALLAALLKKGFNPNQQNDFGKTPLFYAIQFNQPQAVTDLLAAGADINHGYQLQDANDWRFQCAFNIEHWQRTPLMHAAQHSDVAMLTLLLANGARLYAKDSLGKTALDYAKDNHKDANAAFLQEAKP</sequence>
<dbReference type="InterPro" id="IPR002110">
    <property type="entry name" value="Ankyrin_rpt"/>
</dbReference>